<feature type="compositionally biased region" description="Polar residues" evidence="7">
    <location>
        <begin position="1058"/>
        <end position="1069"/>
    </location>
</feature>
<dbReference type="SMART" id="SM00220">
    <property type="entry name" value="S_TKc"/>
    <property type="match status" value="1"/>
</dbReference>
<feature type="compositionally biased region" description="Low complexity" evidence="7">
    <location>
        <begin position="189"/>
        <end position="202"/>
    </location>
</feature>
<evidence type="ECO:0000256" key="6">
    <source>
        <dbReference type="ARBA" id="ARBA00061588"/>
    </source>
</evidence>
<dbReference type="PANTHER" id="PTHR11909">
    <property type="entry name" value="CASEIN KINASE-RELATED"/>
    <property type="match status" value="1"/>
</dbReference>
<dbReference type="GO" id="GO:0015630">
    <property type="term" value="C:microtubule cytoskeleton"/>
    <property type="evidence" value="ECO:0007669"/>
    <property type="project" value="UniProtKB-ARBA"/>
</dbReference>
<feature type="domain" description="Protein kinase" evidence="8">
    <location>
        <begin position="84"/>
        <end position="541"/>
    </location>
</feature>
<feature type="region of interest" description="Disordered" evidence="7">
    <location>
        <begin position="816"/>
        <end position="844"/>
    </location>
</feature>
<dbReference type="GO" id="GO:0004674">
    <property type="term" value="F:protein serine/threonine kinase activity"/>
    <property type="evidence" value="ECO:0007669"/>
    <property type="project" value="UniProtKB-KW"/>
</dbReference>
<dbReference type="FunFam" id="3.30.200.20:FF:000358">
    <property type="entry name" value="Tau tubulin kinase 2b"/>
    <property type="match status" value="1"/>
</dbReference>
<comment type="similarity">
    <text evidence="6">Belongs to the protein kinase superfamily. CK1 Ser/Thr protein kinase family.</text>
</comment>
<feature type="region of interest" description="Disordered" evidence="7">
    <location>
        <begin position="140"/>
        <end position="166"/>
    </location>
</feature>
<keyword evidence="10" id="KW-1185">Reference proteome</keyword>
<proteinExistence type="inferred from homology"/>
<keyword evidence="2" id="KW-0808">Transferase</keyword>
<dbReference type="CDD" id="cd14017">
    <property type="entry name" value="STKc_TTBK"/>
    <property type="match status" value="1"/>
</dbReference>
<evidence type="ECO:0000256" key="3">
    <source>
        <dbReference type="ARBA" id="ARBA00022741"/>
    </source>
</evidence>
<protein>
    <submittedName>
        <fullName evidence="9">Tau-tubulin kinase 1</fullName>
    </submittedName>
</protein>
<dbReference type="PROSITE" id="PS50011">
    <property type="entry name" value="PROTEIN_KINASE_DOM"/>
    <property type="match status" value="1"/>
</dbReference>
<feature type="region of interest" description="Disordered" evidence="7">
    <location>
        <begin position="1388"/>
        <end position="1433"/>
    </location>
</feature>
<organism evidence="9 10">
    <name type="scientific">Paragonimus heterotremus</name>
    <dbReference type="NCBI Taxonomy" id="100268"/>
    <lineage>
        <taxon>Eukaryota</taxon>
        <taxon>Metazoa</taxon>
        <taxon>Spiralia</taxon>
        <taxon>Lophotrochozoa</taxon>
        <taxon>Platyhelminthes</taxon>
        <taxon>Trematoda</taxon>
        <taxon>Digenea</taxon>
        <taxon>Plagiorchiida</taxon>
        <taxon>Troglotremata</taxon>
        <taxon>Troglotrematidae</taxon>
        <taxon>Paragonimus</taxon>
    </lineage>
</organism>
<sequence length="1548" mass="170194">MQGDSVVLPFNPLQEKHIKYSTFGREGTRTGSGTKVGLEVGGLQKLSPQMLSPVRGPRPVAENTSAGSLARDLLLPSDLVKDRWRVIRKLGGGGFGEIYEAIDTKVKYELTHMPEAQLSLKRLMDRNICNACASKADSNGIGTRQDYPVSGTSERDKVQPSGVVSDSGIGFQPCSSEIQIQATRINSAGTTTSGSLSSRRLGISNTEHPTALSGTKSKLTGSNEPHTPPFKHGLFNSKSPISFDSQERPPLCISCGLQLPSNRSRLSAGINRNENCASSDSGISTTVAEAPDYRVAIKVESNRQPRQVLRMEVAVLRRLQGKPHVCQLLGCGKNSRFNYMVMTLQGKNLAELRRSLSTSVFSLSTAFRLAVQCLDALHTLHEAGFLHRDVKPSNFAIQRLRNHDRSVGLQVIALDFGLARPYTVAGPGSEVRNPRPVAGFRGTVRYASIHAHHHRDLARRDDLWSLFYMFIEFIAGQLPWRRIRDKELVGQMKVAVDHKELAIKAGIPNKIAETWTAHLSSLEYKSKPDYSLLGNSLLDWLMERNIQWNDGYDWEQSRNDFTSFGMSPANQDTKENLNEQKDTRLFQEVQYLHTLRPTIPKPSLESSPDKCPKTMRGRPITLKSANSHTQLQTVYKSHSANRSHGQPQAHSEAGRSDFAILEDLDLGNANHSSATRLAGQQKTTCYVDALTEFSHGNKDQESPNQSALCEVDQTKPISNTNAPLFSTVATTNIKPPEEAAEIAVLASLSSTSSLVSSYEGDRIRKTLSKSKSPATKAENQTPLCDPVKIDGESETNVTNCARVDRPVIGADQKLIKATDSDEPQVGSRTGENGQQSLPLKEHSESSSLLDCVKQKLNRTSTSSCLQHNPRAKIQELIQNLLAKRREQQITQSRPPEPSLLDVHHKPGHSNYVLDGSSQVVGNLNTVPPPNSTGTCRRGSTLCTRLFTDQVPATDGCVSSYQSNTDLCTLNPTEGPVTHSTFHTTESHRSISFLRLSVNQFSPKTANGHHTLLTVPRRNKISLGSPKTFRVQPKSSQQMTGKTTADNQNTLMPKESDSQIELSPDSQINKPTPVPRKKRTVYLLAKGFETRPLTPPQTTATQTVQDLTYNGLVQCAKQDSQPVETSQSNSLQLAQPTTTVADSAYRMRINSNKRKQALQCKMSANNLTTRQLLESPNRTWHLGVHSTRTTSESAGTASLSVNEWSNKAVNKASINSNVNNSDGGGFGESLTKLTKLQLMTVERKVAEPNIIASKFYQVPKAQQTPNRVVTHKSEYTDSVKSTQRQTLFPNTRTLNNRRSNSQPIKDCSNGSCSRASSVHKQSLSSDLMGATVQTSKELRQTVMTRPPLRTNLRSSSVLVPRTPVAGGALMTKKKVEQSRPMSIMLTNEQNNQAGHSSAENAESTGKRLSATLRSGRTRSRLYSESSCSGEAGPPTGTVRDIACVRLRPCAPRPHSADRYLARPAHQETNVYVNGLSQEQQKIVRGLEFAGSRKYRACHGSTNSLSTGAILQGALTPVFMPHATCAHPVQRKRLRPNLMLYDHHNRQPNL</sequence>
<dbReference type="OrthoDB" id="5979581at2759"/>
<dbReference type="GO" id="GO:0005524">
    <property type="term" value="F:ATP binding"/>
    <property type="evidence" value="ECO:0007669"/>
    <property type="project" value="UniProtKB-KW"/>
</dbReference>
<dbReference type="InterPro" id="IPR047916">
    <property type="entry name" value="TTBK_Asator-like_STKc"/>
</dbReference>
<gene>
    <name evidence="9" type="ORF">PHET_04373</name>
</gene>
<evidence type="ECO:0000313" key="10">
    <source>
        <dbReference type="Proteomes" id="UP000748531"/>
    </source>
</evidence>
<evidence type="ECO:0000256" key="2">
    <source>
        <dbReference type="ARBA" id="ARBA00022679"/>
    </source>
</evidence>
<feature type="region of interest" description="Disordered" evidence="7">
    <location>
        <begin position="188"/>
        <end position="235"/>
    </location>
</feature>
<feature type="region of interest" description="Disordered" evidence="7">
    <location>
        <begin position="766"/>
        <end position="790"/>
    </location>
</feature>
<dbReference type="Gene3D" id="3.30.200.20">
    <property type="entry name" value="Phosphorylase Kinase, domain 1"/>
    <property type="match status" value="1"/>
</dbReference>
<keyword evidence="4 9" id="KW-0418">Kinase</keyword>
<feature type="compositionally biased region" description="Polar residues" evidence="7">
    <location>
        <begin position="769"/>
        <end position="782"/>
    </location>
</feature>
<evidence type="ECO:0000256" key="4">
    <source>
        <dbReference type="ARBA" id="ARBA00022777"/>
    </source>
</evidence>
<dbReference type="SUPFAM" id="SSF56112">
    <property type="entry name" value="Protein kinase-like (PK-like)"/>
    <property type="match status" value="1"/>
</dbReference>
<keyword evidence="3" id="KW-0547">Nucleotide-binding</keyword>
<keyword evidence="1" id="KW-0723">Serine/threonine-protein kinase</keyword>
<evidence type="ECO:0000256" key="5">
    <source>
        <dbReference type="ARBA" id="ARBA00022840"/>
    </source>
</evidence>
<dbReference type="Gene3D" id="1.10.510.10">
    <property type="entry name" value="Transferase(Phosphotransferase) domain 1"/>
    <property type="match status" value="1"/>
</dbReference>
<evidence type="ECO:0000259" key="8">
    <source>
        <dbReference type="PROSITE" id="PS50011"/>
    </source>
</evidence>
<dbReference type="EMBL" id="LUCH01002056">
    <property type="protein sequence ID" value="KAF5402058.1"/>
    <property type="molecule type" value="Genomic_DNA"/>
</dbReference>
<evidence type="ECO:0000256" key="7">
    <source>
        <dbReference type="SAM" id="MobiDB-lite"/>
    </source>
</evidence>
<feature type="region of interest" description="Disordered" evidence="7">
    <location>
        <begin position="1022"/>
        <end position="1073"/>
    </location>
</feature>
<dbReference type="InterPro" id="IPR011009">
    <property type="entry name" value="Kinase-like_dom_sf"/>
</dbReference>
<comment type="caution">
    <text evidence="9">The sequence shown here is derived from an EMBL/GenBank/DDBJ whole genome shotgun (WGS) entry which is preliminary data.</text>
</comment>
<feature type="compositionally biased region" description="Polar residues" evidence="7">
    <location>
        <begin position="203"/>
        <end position="225"/>
    </location>
</feature>
<dbReference type="Pfam" id="PF00069">
    <property type="entry name" value="Pkinase"/>
    <property type="match status" value="1"/>
</dbReference>
<dbReference type="InterPro" id="IPR050235">
    <property type="entry name" value="CK1_Ser-Thr_kinase"/>
</dbReference>
<accession>A0A8J4T9A9</accession>
<reference evidence="9" key="1">
    <citation type="submission" date="2019-05" db="EMBL/GenBank/DDBJ databases">
        <title>Annotation for the trematode Paragonimus heterotremus.</title>
        <authorList>
            <person name="Choi Y.-J."/>
        </authorList>
    </citation>
    <scope>NUCLEOTIDE SEQUENCE</scope>
    <source>
        <strain evidence="9">LC</strain>
    </source>
</reference>
<feature type="compositionally biased region" description="Polar residues" evidence="7">
    <location>
        <begin position="826"/>
        <end position="837"/>
    </location>
</feature>
<evidence type="ECO:0000256" key="1">
    <source>
        <dbReference type="ARBA" id="ARBA00022527"/>
    </source>
</evidence>
<name>A0A8J4T9A9_9TREM</name>
<dbReference type="InterPro" id="IPR000719">
    <property type="entry name" value="Prot_kinase_dom"/>
</dbReference>
<feature type="compositionally biased region" description="Polar residues" evidence="7">
    <location>
        <begin position="1032"/>
        <end position="1050"/>
    </location>
</feature>
<keyword evidence="5" id="KW-0067">ATP-binding</keyword>
<dbReference type="Proteomes" id="UP000748531">
    <property type="component" value="Unassembled WGS sequence"/>
</dbReference>
<feature type="compositionally biased region" description="Polar residues" evidence="7">
    <location>
        <begin position="1388"/>
        <end position="1402"/>
    </location>
</feature>
<evidence type="ECO:0000313" key="9">
    <source>
        <dbReference type="EMBL" id="KAF5402058.1"/>
    </source>
</evidence>